<protein>
    <submittedName>
        <fullName evidence="1">Uncharacterized protein</fullName>
    </submittedName>
</protein>
<dbReference type="Proteomes" id="UP000215367">
    <property type="component" value="Unassembled WGS sequence"/>
</dbReference>
<evidence type="ECO:0000313" key="1">
    <source>
        <dbReference type="EMBL" id="OYD81968.1"/>
    </source>
</evidence>
<name>A0A235H8A1_AZOBR</name>
<evidence type="ECO:0000313" key="2">
    <source>
        <dbReference type="Proteomes" id="UP000215367"/>
    </source>
</evidence>
<organism evidence="1 2">
    <name type="scientific">Azospirillum brasilense</name>
    <dbReference type="NCBI Taxonomy" id="192"/>
    <lineage>
        <taxon>Bacteria</taxon>
        <taxon>Pseudomonadati</taxon>
        <taxon>Pseudomonadota</taxon>
        <taxon>Alphaproteobacteria</taxon>
        <taxon>Rhodospirillales</taxon>
        <taxon>Azospirillaceae</taxon>
        <taxon>Azospirillum</taxon>
    </lineage>
</organism>
<dbReference type="EMBL" id="NOWT01000027">
    <property type="protein sequence ID" value="OYD81968.1"/>
    <property type="molecule type" value="Genomic_DNA"/>
</dbReference>
<accession>A0A235H8A1</accession>
<comment type="caution">
    <text evidence="1">The sequence shown here is derived from an EMBL/GenBank/DDBJ whole genome shotgun (WGS) entry which is preliminary data.</text>
</comment>
<reference evidence="1 2" key="1">
    <citation type="submission" date="2017-07" db="EMBL/GenBank/DDBJ databases">
        <title>Whole genome sequence of Azospirillum brasilense 2A1, a potential biofertilizer strain.</title>
        <authorList>
            <person name="Fontana C.A."/>
            <person name="Toffoli L.M."/>
            <person name="Salazar S.M."/>
            <person name="Puglisi E."/>
            <person name="Pedraza R."/>
            <person name="Bassi D."/>
            <person name="Cocconcelli P.S."/>
        </authorList>
    </citation>
    <scope>NUCLEOTIDE SEQUENCE [LARGE SCALE GENOMIC DNA]</scope>
    <source>
        <strain evidence="1 2">2A1</strain>
        <plasmid evidence="1">unnamed</plasmid>
    </source>
</reference>
<keyword evidence="1" id="KW-0614">Plasmid</keyword>
<geneLocation type="plasmid" evidence="1">
    <name>unnamed</name>
</geneLocation>
<gene>
    <name evidence="1" type="ORF">CHT98_23415</name>
</gene>
<dbReference type="AlphaFoldDB" id="A0A235H8A1"/>
<proteinExistence type="predicted"/>
<sequence>MHRSRPAPQMLAGWVCAGSDGRRALHGIEPICRAPPIAGAVRRAIATCREKTANSFMGVRCLTAVLDWFKEQQTLS</sequence>